<dbReference type="CDD" id="cd03784">
    <property type="entry name" value="GT1_Gtf-like"/>
    <property type="match status" value="1"/>
</dbReference>
<sequence>MGYLHYRHLIDKGLVPLRSMDDLSNGYLETTVDWIPGLMKNMRLRDIPSFIRTTDREDTMVNFAVHETSRVSMASAIILNTFSDLEEEVLNAMSTMVDVPPVYTVGPLSLVSKQLIPEGCPLAAMDSNLWREEKECLEWLEGKERGSVVYVNFGSITVMTSQQLVEFAWGLANSNKEFLWIIRPDLVRGDTAVLPQEFFMKTKERSMLATWCPQEEVLKHPSVGGFLTHCGWNSTIEAICGGVPVVCWPFFAEQQTNCRYLSSEWGIGMEIDSNVQRDEVEGLIRELMDGEKGKEMKTKAMGWKKHAEKAACCEGGSSLINLGRLVNEILPRSVVLRRDRFGVISWIALEVLRSR</sequence>
<dbReference type="Proteomes" id="UP001085076">
    <property type="component" value="Miscellaneous, Linkage group lg04"/>
</dbReference>
<reference evidence="4" key="1">
    <citation type="submission" date="2021-03" db="EMBL/GenBank/DDBJ databases">
        <authorList>
            <person name="Li Z."/>
            <person name="Yang C."/>
        </authorList>
    </citation>
    <scope>NUCLEOTIDE SEQUENCE</scope>
    <source>
        <strain evidence="4">Dzin_1.0</strain>
        <tissue evidence="4">Leaf</tissue>
    </source>
</reference>
<dbReference type="EMBL" id="JAGGNH010000004">
    <property type="protein sequence ID" value="KAJ0974985.1"/>
    <property type="molecule type" value="Genomic_DNA"/>
</dbReference>
<evidence type="ECO:0000313" key="4">
    <source>
        <dbReference type="EMBL" id="KAJ0974985.1"/>
    </source>
</evidence>
<evidence type="ECO:0000256" key="1">
    <source>
        <dbReference type="ARBA" id="ARBA00009995"/>
    </source>
</evidence>
<dbReference type="SUPFAM" id="SSF53756">
    <property type="entry name" value="UDP-Glycosyltransferase/glycogen phosphorylase"/>
    <property type="match status" value="1"/>
</dbReference>
<dbReference type="InterPro" id="IPR035595">
    <property type="entry name" value="UDP_glycos_trans_CS"/>
</dbReference>
<reference evidence="4" key="2">
    <citation type="journal article" date="2022" name="Hortic Res">
        <title>The genome of Dioscorea zingiberensis sheds light on the biosynthesis, origin and evolution of the medicinally important diosgenin saponins.</title>
        <authorList>
            <person name="Li Y."/>
            <person name="Tan C."/>
            <person name="Li Z."/>
            <person name="Guo J."/>
            <person name="Li S."/>
            <person name="Chen X."/>
            <person name="Wang C."/>
            <person name="Dai X."/>
            <person name="Yang H."/>
            <person name="Song W."/>
            <person name="Hou L."/>
            <person name="Xu J."/>
            <person name="Tong Z."/>
            <person name="Xu A."/>
            <person name="Yuan X."/>
            <person name="Wang W."/>
            <person name="Yang Q."/>
            <person name="Chen L."/>
            <person name="Sun Z."/>
            <person name="Wang K."/>
            <person name="Pan B."/>
            <person name="Chen J."/>
            <person name="Bao Y."/>
            <person name="Liu F."/>
            <person name="Qi X."/>
            <person name="Gang D.R."/>
            <person name="Wen J."/>
            <person name="Li J."/>
        </authorList>
    </citation>
    <scope>NUCLEOTIDE SEQUENCE</scope>
    <source>
        <strain evidence="4">Dzin_1.0</strain>
    </source>
</reference>
<dbReference type="Gene3D" id="3.40.50.2000">
    <property type="entry name" value="Glycogen Phosphorylase B"/>
    <property type="match status" value="2"/>
</dbReference>
<evidence type="ECO:0000313" key="5">
    <source>
        <dbReference type="Proteomes" id="UP001085076"/>
    </source>
</evidence>
<dbReference type="GO" id="GO:0080043">
    <property type="term" value="F:quercetin 3-O-glucosyltransferase activity"/>
    <property type="evidence" value="ECO:0007669"/>
    <property type="project" value="TreeGrafter"/>
</dbReference>
<gene>
    <name evidence="4" type="ORF">J5N97_016950</name>
</gene>
<dbReference type="OrthoDB" id="5835829at2759"/>
<dbReference type="FunFam" id="3.40.50.2000:FF:000027">
    <property type="entry name" value="Glycosyltransferase"/>
    <property type="match status" value="1"/>
</dbReference>
<protein>
    <recommendedName>
        <fullName evidence="6">UDP-glycosyltransferases domain-containing protein</fullName>
    </recommendedName>
</protein>
<dbReference type="GO" id="GO:0080044">
    <property type="term" value="F:quercetin 7-O-glucosyltransferase activity"/>
    <property type="evidence" value="ECO:0007669"/>
    <property type="project" value="TreeGrafter"/>
</dbReference>
<proteinExistence type="inferred from homology"/>
<evidence type="ECO:0008006" key="6">
    <source>
        <dbReference type="Google" id="ProtNLM"/>
    </source>
</evidence>
<evidence type="ECO:0000256" key="3">
    <source>
        <dbReference type="RuleBase" id="RU003718"/>
    </source>
</evidence>
<comment type="similarity">
    <text evidence="1 3">Belongs to the UDP-glycosyltransferase family.</text>
</comment>
<dbReference type="InterPro" id="IPR002213">
    <property type="entry name" value="UDP_glucos_trans"/>
</dbReference>
<dbReference type="Pfam" id="PF00201">
    <property type="entry name" value="UDPGT"/>
    <property type="match status" value="1"/>
</dbReference>
<dbReference type="PROSITE" id="PS00375">
    <property type="entry name" value="UDPGT"/>
    <property type="match status" value="1"/>
</dbReference>
<keyword evidence="5" id="KW-1185">Reference proteome</keyword>
<evidence type="ECO:0000256" key="2">
    <source>
        <dbReference type="ARBA" id="ARBA00022679"/>
    </source>
</evidence>
<dbReference type="PANTHER" id="PTHR11926">
    <property type="entry name" value="GLUCOSYL/GLUCURONOSYL TRANSFERASES"/>
    <property type="match status" value="1"/>
</dbReference>
<dbReference type="PANTHER" id="PTHR11926:SF774">
    <property type="entry name" value="UDP-GLYCOSYLTRANSFERASE 85A1-RELATED"/>
    <property type="match status" value="1"/>
</dbReference>
<dbReference type="AlphaFoldDB" id="A0A9D5HFW8"/>
<keyword evidence="3" id="KW-0328">Glycosyltransferase</keyword>
<accession>A0A9D5HFW8</accession>
<organism evidence="4 5">
    <name type="scientific">Dioscorea zingiberensis</name>
    <dbReference type="NCBI Taxonomy" id="325984"/>
    <lineage>
        <taxon>Eukaryota</taxon>
        <taxon>Viridiplantae</taxon>
        <taxon>Streptophyta</taxon>
        <taxon>Embryophyta</taxon>
        <taxon>Tracheophyta</taxon>
        <taxon>Spermatophyta</taxon>
        <taxon>Magnoliopsida</taxon>
        <taxon>Liliopsida</taxon>
        <taxon>Dioscoreales</taxon>
        <taxon>Dioscoreaceae</taxon>
        <taxon>Dioscorea</taxon>
    </lineage>
</organism>
<keyword evidence="2 3" id="KW-0808">Transferase</keyword>
<name>A0A9D5HFW8_9LILI</name>
<comment type="caution">
    <text evidence="4">The sequence shown here is derived from an EMBL/GenBank/DDBJ whole genome shotgun (WGS) entry which is preliminary data.</text>
</comment>